<dbReference type="Pfam" id="PF01381">
    <property type="entry name" value="HTH_3"/>
    <property type="match status" value="1"/>
</dbReference>
<protein>
    <submittedName>
        <fullName evidence="3">Helix-turn-helix transcriptional regulator</fullName>
    </submittedName>
</protein>
<organism evidence="3 4">
    <name type="scientific">Vibrio ziniensis</name>
    <dbReference type="NCBI Taxonomy" id="2711221"/>
    <lineage>
        <taxon>Bacteria</taxon>
        <taxon>Pseudomonadati</taxon>
        <taxon>Pseudomonadota</taxon>
        <taxon>Gammaproteobacteria</taxon>
        <taxon>Vibrionales</taxon>
        <taxon>Vibrionaceae</taxon>
        <taxon>Vibrio</taxon>
    </lineage>
</organism>
<dbReference type="InterPro" id="IPR010982">
    <property type="entry name" value="Lambda_DNA-bd_dom_sf"/>
</dbReference>
<dbReference type="SMART" id="SM00530">
    <property type="entry name" value="HTH_XRE"/>
    <property type="match status" value="1"/>
</dbReference>
<name>A0A6G7CN26_9VIBR</name>
<accession>A0A6G7CN26</accession>
<dbReference type="Gene3D" id="1.10.260.40">
    <property type="entry name" value="lambda repressor-like DNA-binding domains"/>
    <property type="match status" value="1"/>
</dbReference>
<reference evidence="3 4" key="1">
    <citation type="submission" date="2020-02" db="EMBL/GenBank/DDBJ databases">
        <title>A complete genome of a marine bacterium Vibrio sp. ZWAL4003 isolated from the mangrove sediment with the ability to degrade polysaccharides.</title>
        <authorList>
            <person name="Wu J."/>
            <person name="Qu W."/>
            <person name="Zeng R."/>
        </authorList>
    </citation>
    <scope>NUCLEOTIDE SEQUENCE [LARGE SCALE GENOMIC DNA]</scope>
    <source>
        <strain evidence="3 4">ZWAL4003</strain>
    </source>
</reference>
<dbReference type="CDD" id="cd00093">
    <property type="entry name" value="HTH_XRE"/>
    <property type="match status" value="1"/>
</dbReference>
<keyword evidence="4" id="KW-1185">Reference proteome</keyword>
<evidence type="ECO:0000313" key="4">
    <source>
        <dbReference type="Proteomes" id="UP000503003"/>
    </source>
</evidence>
<evidence type="ECO:0000313" key="3">
    <source>
        <dbReference type="EMBL" id="QIH43474.1"/>
    </source>
</evidence>
<dbReference type="GO" id="GO:0003677">
    <property type="term" value="F:DNA binding"/>
    <property type="evidence" value="ECO:0007669"/>
    <property type="project" value="InterPro"/>
</dbReference>
<gene>
    <name evidence="3" type="ORF">G5S32_15870</name>
</gene>
<feature type="domain" description="HTH cro/C1-type" evidence="2">
    <location>
        <begin position="13"/>
        <end position="68"/>
    </location>
</feature>
<dbReference type="SUPFAM" id="SSF47413">
    <property type="entry name" value="lambda repressor-like DNA-binding domains"/>
    <property type="match status" value="1"/>
</dbReference>
<sequence>MLNEKEMSVGERLKQARVTHKPALTQKDVSDRSGISQSVISDLERGKIQGTTKMIELAASVNVNALWLSSGHGEMRSPETERLTEIQRLSHAIQKLDLTKEQVERLVNMAIAEASKMAFEQQR</sequence>
<dbReference type="Proteomes" id="UP000503003">
    <property type="component" value="Chromosome 2"/>
</dbReference>
<dbReference type="EMBL" id="CP049332">
    <property type="protein sequence ID" value="QIH43474.1"/>
    <property type="molecule type" value="Genomic_DNA"/>
</dbReference>
<feature type="region of interest" description="Disordered" evidence="1">
    <location>
        <begin position="1"/>
        <end position="31"/>
    </location>
</feature>
<feature type="compositionally biased region" description="Basic and acidic residues" evidence="1">
    <location>
        <begin position="1"/>
        <end position="14"/>
    </location>
</feature>
<evidence type="ECO:0000256" key="1">
    <source>
        <dbReference type="SAM" id="MobiDB-lite"/>
    </source>
</evidence>
<evidence type="ECO:0000259" key="2">
    <source>
        <dbReference type="PROSITE" id="PS50943"/>
    </source>
</evidence>
<dbReference type="AlphaFoldDB" id="A0A6G7CN26"/>
<dbReference type="PROSITE" id="PS50943">
    <property type="entry name" value="HTH_CROC1"/>
    <property type="match status" value="1"/>
</dbReference>
<dbReference type="InterPro" id="IPR001387">
    <property type="entry name" value="Cro/C1-type_HTH"/>
</dbReference>
<dbReference type="KEGG" id="vzi:G5S32_15870"/>
<proteinExistence type="predicted"/>
<dbReference type="RefSeq" id="WP_165313008.1">
    <property type="nucleotide sequence ID" value="NZ_CP049332.1"/>
</dbReference>